<organism evidence="1 2">
    <name type="scientific">Nocardioides lianchengensis</name>
    <dbReference type="NCBI Taxonomy" id="1045774"/>
    <lineage>
        <taxon>Bacteria</taxon>
        <taxon>Bacillati</taxon>
        <taxon>Actinomycetota</taxon>
        <taxon>Actinomycetes</taxon>
        <taxon>Propionibacteriales</taxon>
        <taxon>Nocardioidaceae</taxon>
        <taxon>Nocardioides</taxon>
    </lineage>
</organism>
<dbReference type="AlphaFoldDB" id="A0A1G6YHZ3"/>
<proteinExistence type="predicted"/>
<gene>
    <name evidence="1" type="ORF">SAMN05421872_11254</name>
</gene>
<keyword evidence="2" id="KW-1185">Reference proteome</keyword>
<dbReference type="STRING" id="1045774.SAMN05421872_11254"/>
<dbReference type="RefSeq" id="WP_090860077.1">
    <property type="nucleotide sequence ID" value="NZ_FMZM01000012.1"/>
</dbReference>
<sequence length="200" mass="21538">MPDIPQNIQNQAALIQDRFNATVTETREDPDLTTDAKMRRLAGAWVDAEARMGTLRQSFEGGSQQSVESLTKQAFGATGASGADAISVRDADDRASRLEDADEALKLLRRAEGNGDTVLSRAIAQHAFGRRNDFFGGDWAGVVDAYSEAHPQVASKISELANLRSESIKSGFAAAFVFSIHKPSELDRMGLHAAQAMASK</sequence>
<evidence type="ECO:0000313" key="1">
    <source>
        <dbReference type="EMBL" id="SDD89932.1"/>
    </source>
</evidence>
<accession>A0A1G6YHZ3</accession>
<name>A0A1G6YHZ3_9ACTN</name>
<dbReference type="EMBL" id="FMZM01000012">
    <property type="protein sequence ID" value="SDD89932.1"/>
    <property type="molecule type" value="Genomic_DNA"/>
</dbReference>
<evidence type="ECO:0000313" key="2">
    <source>
        <dbReference type="Proteomes" id="UP000199034"/>
    </source>
</evidence>
<dbReference type="Proteomes" id="UP000199034">
    <property type="component" value="Unassembled WGS sequence"/>
</dbReference>
<protein>
    <submittedName>
        <fullName evidence="1">Uncharacterized protein</fullName>
    </submittedName>
</protein>
<reference evidence="1 2" key="1">
    <citation type="submission" date="2016-10" db="EMBL/GenBank/DDBJ databases">
        <authorList>
            <person name="de Groot N.N."/>
        </authorList>
    </citation>
    <scope>NUCLEOTIDE SEQUENCE [LARGE SCALE GENOMIC DNA]</scope>
    <source>
        <strain evidence="1 2">CGMCC 4.6858</strain>
    </source>
</reference>
<dbReference type="OrthoDB" id="5132744at2"/>